<dbReference type="GO" id="GO:0006506">
    <property type="term" value="P:GPI anchor biosynthetic process"/>
    <property type="evidence" value="ECO:0007669"/>
    <property type="project" value="InterPro"/>
</dbReference>
<accession>A0A8S3JQX5</accession>
<gene>
    <name evidence="1" type="ORF">GIL414_LOCUS84864</name>
</gene>
<dbReference type="GO" id="GO:0051267">
    <property type="term" value="F:CP2 mannose-ethanolamine phosphotransferase activity"/>
    <property type="evidence" value="ECO:0007669"/>
    <property type="project" value="TreeGrafter"/>
</dbReference>
<dbReference type="Gene3D" id="3.40.720.10">
    <property type="entry name" value="Alkaline Phosphatase, subunit A"/>
    <property type="match status" value="1"/>
</dbReference>
<dbReference type="EMBL" id="CAJOBJ010367991">
    <property type="protein sequence ID" value="CAF5222051.1"/>
    <property type="molecule type" value="Genomic_DNA"/>
</dbReference>
<dbReference type="PANTHER" id="PTHR23072">
    <property type="entry name" value="PHOSPHATIDYLINOSITOL GLYCAN-RELATED"/>
    <property type="match status" value="1"/>
</dbReference>
<name>A0A8S3JQX5_9BILA</name>
<reference evidence="1" key="1">
    <citation type="submission" date="2021-02" db="EMBL/GenBank/DDBJ databases">
        <authorList>
            <person name="Nowell W R."/>
        </authorList>
    </citation>
    <scope>NUCLEOTIDE SEQUENCE</scope>
</reference>
<feature type="non-terminal residue" evidence="1">
    <location>
        <position position="1"/>
    </location>
</feature>
<comment type="caution">
    <text evidence="1">The sequence shown here is derived from an EMBL/GenBank/DDBJ whole genome shotgun (WGS) entry which is preliminary data.</text>
</comment>
<organism evidence="1 2">
    <name type="scientific">Rotaria magnacalcarata</name>
    <dbReference type="NCBI Taxonomy" id="392030"/>
    <lineage>
        <taxon>Eukaryota</taxon>
        <taxon>Metazoa</taxon>
        <taxon>Spiralia</taxon>
        <taxon>Gnathifera</taxon>
        <taxon>Rotifera</taxon>
        <taxon>Eurotatoria</taxon>
        <taxon>Bdelloidea</taxon>
        <taxon>Philodinida</taxon>
        <taxon>Philodinidae</taxon>
        <taxon>Rotaria</taxon>
    </lineage>
</organism>
<dbReference type="AlphaFoldDB" id="A0A8S3JQX5"/>
<dbReference type="GO" id="GO:0005789">
    <property type="term" value="C:endoplasmic reticulum membrane"/>
    <property type="evidence" value="ECO:0007669"/>
    <property type="project" value="TreeGrafter"/>
</dbReference>
<feature type="non-terminal residue" evidence="1">
    <location>
        <position position="140"/>
    </location>
</feature>
<evidence type="ECO:0000313" key="1">
    <source>
        <dbReference type="EMBL" id="CAF5222051.1"/>
    </source>
</evidence>
<dbReference type="SUPFAM" id="SSF53649">
    <property type="entry name" value="Alkaline phosphatase-like"/>
    <property type="match status" value="1"/>
</dbReference>
<dbReference type="Proteomes" id="UP000681720">
    <property type="component" value="Unassembled WGS sequence"/>
</dbReference>
<sequence>LRADYVFNRNHSYYLKSIEKLEENGKYLSYKLRCHSPTALLTGTIPSVWDVIFNYNSSQLELDNLLFQYKRKYPYNKIAFYGDDTWIRLFPHDIFHRSKELNQLNGWNFLIIHYLGLDHIGHASGAFNDFVKDKLLEYDK</sequence>
<dbReference type="InterPro" id="IPR017850">
    <property type="entry name" value="Alkaline_phosphatase_core_sf"/>
</dbReference>
<evidence type="ECO:0000313" key="2">
    <source>
        <dbReference type="Proteomes" id="UP000681720"/>
    </source>
</evidence>
<protein>
    <submittedName>
        <fullName evidence="1">Uncharacterized protein</fullName>
    </submittedName>
</protein>
<dbReference type="PANTHER" id="PTHR23072:SF0">
    <property type="entry name" value="GPI ETHANOLAMINE PHOSPHATE TRANSFERASE 2"/>
    <property type="match status" value="1"/>
</dbReference>
<proteinExistence type="predicted"/>
<dbReference type="InterPro" id="IPR039527">
    <property type="entry name" value="PIGG/GPI7"/>
</dbReference>